<dbReference type="EMBL" id="JAEAOA010000142">
    <property type="protein sequence ID" value="KAK3580387.1"/>
    <property type="molecule type" value="Genomic_DNA"/>
</dbReference>
<name>A0AAE0RVE2_9BIVA</name>
<evidence type="ECO:0000313" key="1">
    <source>
        <dbReference type="EMBL" id="KAK3580387.1"/>
    </source>
</evidence>
<accession>A0AAE0RVE2</accession>
<dbReference type="AlphaFoldDB" id="A0AAE0RVE2"/>
<gene>
    <name evidence="1" type="ORF">CHS0354_001505</name>
</gene>
<reference evidence="1" key="1">
    <citation type="journal article" date="2021" name="Genome Biol. Evol.">
        <title>A High-Quality Reference Genome for a Parasitic Bivalve with Doubly Uniparental Inheritance (Bivalvia: Unionida).</title>
        <authorList>
            <person name="Smith C.H."/>
        </authorList>
    </citation>
    <scope>NUCLEOTIDE SEQUENCE</scope>
    <source>
        <strain evidence="1">CHS0354</strain>
    </source>
</reference>
<comment type="caution">
    <text evidence="1">The sequence shown here is derived from an EMBL/GenBank/DDBJ whole genome shotgun (WGS) entry which is preliminary data.</text>
</comment>
<dbReference type="Proteomes" id="UP001195483">
    <property type="component" value="Unassembled WGS sequence"/>
</dbReference>
<proteinExistence type="predicted"/>
<sequence length="127" mass="14678">MSNVYVVHLYSRWSSSSCESDSMVVLDSVKSDEDKEMHPSLRFLVNRDLDLDLPESVDRSHGILPSYVQQLLDSGRRLETPTDSDNFDESLKGNAEKSKHFYKFSLISKKFLKIYFDRLALLALLDR</sequence>
<organism evidence="1 2">
    <name type="scientific">Potamilus streckersoni</name>
    <dbReference type="NCBI Taxonomy" id="2493646"/>
    <lineage>
        <taxon>Eukaryota</taxon>
        <taxon>Metazoa</taxon>
        <taxon>Spiralia</taxon>
        <taxon>Lophotrochozoa</taxon>
        <taxon>Mollusca</taxon>
        <taxon>Bivalvia</taxon>
        <taxon>Autobranchia</taxon>
        <taxon>Heteroconchia</taxon>
        <taxon>Palaeoheterodonta</taxon>
        <taxon>Unionida</taxon>
        <taxon>Unionoidea</taxon>
        <taxon>Unionidae</taxon>
        <taxon>Ambleminae</taxon>
        <taxon>Lampsilini</taxon>
        <taxon>Potamilus</taxon>
    </lineage>
</organism>
<keyword evidence="2" id="KW-1185">Reference proteome</keyword>
<reference evidence="1" key="3">
    <citation type="submission" date="2023-05" db="EMBL/GenBank/DDBJ databases">
        <authorList>
            <person name="Smith C.H."/>
        </authorList>
    </citation>
    <scope>NUCLEOTIDE SEQUENCE</scope>
    <source>
        <strain evidence="1">CHS0354</strain>
        <tissue evidence="1">Mantle</tissue>
    </source>
</reference>
<protein>
    <submittedName>
        <fullName evidence="1">Uncharacterized protein</fullName>
    </submittedName>
</protein>
<evidence type="ECO:0000313" key="2">
    <source>
        <dbReference type="Proteomes" id="UP001195483"/>
    </source>
</evidence>
<reference evidence="1" key="2">
    <citation type="journal article" date="2021" name="Genome Biol. Evol.">
        <title>Developing a high-quality reference genome for a parasitic bivalve with doubly uniparental inheritance (Bivalvia: Unionida).</title>
        <authorList>
            <person name="Smith C.H."/>
        </authorList>
    </citation>
    <scope>NUCLEOTIDE SEQUENCE</scope>
    <source>
        <strain evidence="1">CHS0354</strain>
        <tissue evidence="1">Mantle</tissue>
    </source>
</reference>